<dbReference type="RefSeq" id="WP_223096885.1">
    <property type="nucleotide sequence ID" value="NZ_CP061913.1"/>
</dbReference>
<dbReference type="InterPro" id="IPR036388">
    <property type="entry name" value="WH-like_DNA-bd_sf"/>
</dbReference>
<evidence type="ECO:0000256" key="2">
    <source>
        <dbReference type="ARBA" id="ARBA00022898"/>
    </source>
</evidence>
<proteinExistence type="inferred from homology"/>
<dbReference type="InterPro" id="IPR015421">
    <property type="entry name" value="PyrdxlP-dep_Trfase_major"/>
</dbReference>
<dbReference type="SMART" id="SM00345">
    <property type="entry name" value="HTH_GNTR"/>
    <property type="match status" value="1"/>
</dbReference>
<dbReference type="SUPFAM" id="SSF46785">
    <property type="entry name" value="Winged helix' DNA-binding domain"/>
    <property type="match status" value="1"/>
</dbReference>
<dbReference type="InterPro" id="IPR051446">
    <property type="entry name" value="HTH_trans_reg/aminotransferase"/>
</dbReference>
<dbReference type="EMBL" id="JBHMCA010000056">
    <property type="protein sequence ID" value="MFB9448086.1"/>
    <property type="molecule type" value="Genomic_DNA"/>
</dbReference>
<dbReference type="PANTHER" id="PTHR46577:SF1">
    <property type="entry name" value="HTH-TYPE TRANSCRIPTIONAL REGULATORY PROTEIN GABR"/>
    <property type="match status" value="1"/>
</dbReference>
<gene>
    <name evidence="7" type="ORF">ACFFTR_33770</name>
</gene>
<evidence type="ECO:0000313" key="7">
    <source>
        <dbReference type="EMBL" id="MFB9448086.1"/>
    </source>
</evidence>
<dbReference type="Pfam" id="PF00155">
    <property type="entry name" value="Aminotran_1_2"/>
    <property type="match status" value="1"/>
</dbReference>
<dbReference type="GO" id="GO:0008483">
    <property type="term" value="F:transaminase activity"/>
    <property type="evidence" value="ECO:0007669"/>
    <property type="project" value="UniProtKB-KW"/>
</dbReference>
<comment type="caution">
    <text evidence="7">The sequence shown here is derived from an EMBL/GenBank/DDBJ whole genome shotgun (WGS) entry which is preliminary data.</text>
</comment>
<evidence type="ECO:0000259" key="6">
    <source>
        <dbReference type="PROSITE" id="PS50949"/>
    </source>
</evidence>
<dbReference type="PRINTS" id="PR00035">
    <property type="entry name" value="HTHGNTR"/>
</dbReference>
<evidence type="ECO:0000256" key="5">
    <source>
        <dbReference type="ARBA" id="ARBA00023163"/>
    </source>
</evidence>
<keyword evidence="7" id="KW-0032">Aminotransferase</keyword>
<dbReference type="Gene3D" id="1.10.10.10">
    <property type="entry name" value="Winged helix-like DNA-binding domain superfamily/Winged helix DNA-binding domain"/>
    <property type="match status" value="1"/>
</dbReference>
<dbReference type="Proteomes" id="UP001589608">
    <property type="component" value="Unassembled WGS sequence"/>
</dbReference>
<dbReference type="Gene3D" id="3.40.640.10">
    <property type="entry name" value="Type I PLP-dependent aspartate aminotransferase-like (Major domain)"/>
    <property type="match status" value="1"/>
</dbReference>
<dbReference type="InterPro" id="IPR004839">
    <property type="entry name" value="Aminotransferase_I/II_large"/>
</dbReference>
<dbReference type="CDD" id="cd00609">
    <property type="entry name" value="AAT_like"/>
    <property type="match status" value="1"/>
</dbReference>
<keyword evidence="3" id="KW-0805">Transcription regulation</keyword>
<keyword evidence="7" id="KW-0808">Transferase</keyword>
<evidence type="ECO:0000256" key="1">
    <source>
        <dbReference type="ARBA" id="ARBA00005384"/>
    </source>
</evidence>
<dbReference type="Gene3D" id="3.90.1150.10">
    <property type="entry name" value="Aspartate Aminotransferase, domain 1"/>
    <property type="match status" value="1"/>
</dbReference>
<dbReference type="InterPro" id="IPR015422">
    <property type="entry name" value="PyrdxlP-dep_Trfase_small"/>
</dbReference>
<dbReference type="SUPFAM" id="SSF53383">
    <property type="entry name" value="PLP-dependent transferases"/>
    <property type="match status" value="1"/>
</dbReference>
<comment type="similarity">
    <text evidence="1">In the C-terminal section; belongs to the class-I pyridoxal-phosphate-dependent aminotransferase family.</text>
</comment>
<reference evidence="7 8" key="1">
    <citation type="submission" date="2024-09" db="EMBL/GenBank/DDBJ databases">
        <authorList>
            <person name="Sun Q."/>
            <person name="Mori K."/>
        </authorList>
    </citation>
    <scope>NUCLEOTIDE SEQUENCE [LARGE SCALE GENOMIC DNA]</scope>
    <source>
        <strain evidence="7 8">JCM 3307</strain>
    </source>
</reference>
<evidence type="ECO:0000256" key="3">
    <source>
        <dbReference type="ARBA" id="ARBA00023015"/>
    </source>
</evidence>
<sequence>MSAIVRGAQLARMLNAWQVAVGVRGPAGKRPEYVILANAVRGLLIDGRLALGVRLPAERELAAALGISRTTVTAAYRELRESGHVSSRRGAGSWTELPAGHRVGTTGLWTPSDEAGLIDLGCAAMPAPPELTAAAAEAVTDLEPYTAGPGYQPMGLLVLREAIAGRYTERGLPTSPDQVMITGGVQQALDLLLRLLVAPGQRALVETPTYPNALSAFISGRARLSSYAIGPDGWDADLLLSTVRAAQARVAYLIPEFHNPTGHLMPAALREKLPPAAHAAGTDLIIDESFVDLALDEDLTADGAMPPAVAGFDRTGRVLTIGGMSKAFWGGLRIGWVRGPGPLIARLAAARVGVDMASPVLDQLVATRLLQRRDTIVSARRKQLLVQRDTLAAALRAELPEWRFVLPRGGMVIWAELDAPVSSALARSAEELGVRVAPGPRFGADGTMERFMRLPFTLPETDLIEAVRRLAEARTDLDRPRRHAWSAQTILA</sequence>
<dbReference type="CDD" id="cd07377">
    <property type="entry name" value="WHTH_GntR"/>
    <property type="match status" value="1"/>
</dbReference>
<organism evidence="7 8">
    <name type="scientific">Dactylosporangium vinaceum</name>
    <dbReference type="NCBI Taxonomy" id="53362"/>
    <lineage>
        <taxon>Bacteria</taxon>
        <taxon>Bacillati</taxon>
        <taxon>Actinomycetota</taxon>
        <taxon>Actinomycetes</taxon>
        <taxon>Micromonosporales</taxon>
        <taxon>Micromonosporaceae</taxon>
        <taxon>Dactylosporangium</taxon>
    </lineage>
</organism>
<name>A0ABV5MGY6_9ACTN</name>
<evidence type="ECO:0000256" key="4">
    <source>
        <dbReference type="ARBA" id="ARBA00023125"/>
    </source>
</evidence>
<dbReference type="InterPro" id="IPR036390">
    <property type="entry name" value="WH_DNA-bd_sf"/>
</dbReference>
<keyword evidence="5" id="KW-0804">Transcription</keyword>
<dbReference type="PANTHER" id="PTHR46577">
    <property type="entry name" value="HTH-TYPE TRANSCRIPTIONAL REGULATORY PROTEIN GABR"/>
    <property type="match status" value="1"/>
</dbReference>
<keyword evidence="2" id="KW-0663">Pyridoxal phosphate</keyword>
<feature type="domain" description="HTH gntR-type" evidence="6">
    <location>
        <begin position="30"/>
        <end position="98"/>
    </location>
</feature>
<keyword evidence="4" id="KW-0238">DNA-binding</keyword>
<evidence type="ECO:0000313" key="8">
    <source>
        <dbReference type="Proteomes" id="UP001589608"/>
    </source>
</evidence>
<keyword evidence="8" id="KW-1185">Reference proteome</keyword>
<accession>A0ABV5MGY6</accession>
<dbReference type="PROSITE" id="PS50949">
    <property type="entry name" value="HTH_GNTR"/>
    <property type="match status" value="1"/>
</dbReference>
<dbReference type="InterPro" id="IPR000524">
    <property type="entry name" value="Tscrpt_reg_HTH_GntR"/>
</dbReference>
<dbReference type="Pfam" id="PF00392">
    <property type="entry name" value="GntR"/>
    <property type="match status" value="1"/>
</dbReference>
<protein>
    <submittedName>
        <fullName evidence="7">PLP-dependent aminotransferase family protein</fullName>
    </submittedName>
</protein>
<dbReference type="InterPro" id="IPR015424">
    <property type="entry name" value="PyrdxlP-dep_Trfase"/>
</dbReference>